<sequence>MTPQTPSADAPLAQPMAIQKPMNVVIRTLLKTPGIAGGVGKRLITLHVVGRKSGRHIDVPVAYTVHGDSILVGTPFAWGRNLRTGEPLEVTYKGKRRTADVLVAKDETDVVALLDVMCRDNHQFAKFNKVGLDGSGNPQPDDMRRAWEHGARVFKLTLR</sequence>
<evidence type="ECO:0008006" key="3">
    <source>
        <dbReference type="Google" id="ProtNLM"/>
    </source>
</evidence>
<organism evidence="1 2">
    <name type="scientific">Actinospica acidithermotolerans</name>
    <dbReference type="NCBI Taxonomy" id="2828514"/>
    <lineage>
        <taxon>Bacteria</taxon>
        <taxon>Bacillati</taxon>
        <taxon>Actinomycetota</taxon>
        <taxon>Actinomycetes</taxon>
        <taxon>Catenulisporales</taxon>
        <taxon>Actinospicaceae</taxon>
        <taxon>Actinospica</taxon>
    </lineage>
</organism>
<reference evidence="1" key="1">
    <citation type="submission" date="2021-04" db="EMBL/GenBank/DDBJ databases">
        <title>Genome based classification of Actinospica acidithermotolerans sp. nov., an actinobacterium isolated from an Indonesian hot spring.</title>
        <authorList>
            <person name="Kusuma A.B."/>
            <person name="Putra K.E."/>
            <person name="Nafisah S."/>
            <person name="Loh J."/>
            <person name="Nouioui I."/>
            <person name="Goodfellow M."/>
        </authorList>
    </citation>
    <scope>NUCLEOTIDE SEQUENCE</scope>
    <source>
        <strain evidence="1">MGRD01-02</strain>
    </source>
</reference>
<evidence type="ECO:0000313" key="1">
    <source>
        <dbReference type="EMBL" id="MBR7826330.1"/>
    </source>
</evidence>
<protein>
    <recommendedName>
        <fullName evidence="3">DUF385 domain-containing protein</fullName>
    </recommendedName>
</protein>
<dbReference type="AlphaFoldDB" id="A0A941E9Y4"/>
<name>A0A941E9Y4_9ACTN</name>
<dbReference type="Proteomes" id="UP000676325">
    <property type="component" value="Unassembled WGS sequence"/>
</dbReference>
<dbReference type="EMBL" id="JAGSOH010000015">
    <property type="protein sequence ID" value="MBR7826330.1"/>
    <property type="molecule type" value="Genomic_DNA"/>
</dbReference>
<accession>A0A941E9Y4</accession>
<dbReference type="Gene3D" id="2.30.110.10">
    <property type="entry name" value="Electron Transport, Fmn-binding Protein, Chain A"/>
    <property type="match status" value="1"/>
</dbReference>
<dbReference type="InterPro" id="IPR012349">
    <property type="entry name" value="Split_barrel_FMN-bd"/>
</dbReference>
<dbReference type="RefSeq" id="WP_212517475.1">
    <property type="nucleotide sequence ID" value="NZ_JAGSOH010000015.1"/>
</dbReference>
<comment type="caution">
    <text evidence="1">The sequence shown here is derived from an EMBL/GenBank/DDBJ whole genome shotgun (WGS) entry which is preliminary data.</text>
</comment>
<proteinExistence type="predicted"/>
<gene>
    <name evidence="1" type="ORF">KDK95_08460</name>
</gene>
<keyword evidence="2" id="KW-1185">Reference proteome</keyword>
<evidence type="ECO:0000313" key="2">
    <source>
        <dbReference type="Proteomes" id="UP000676325"/>
    </source>
</evidence>